<feature type="active site" description="Proton acceptor" evidence="11">
    <location>
        <position position="118"/>
    </location>
</feature>
<dbReference type="EMBL" id="KN831783">
    <property type="protein sequence ID" value="KIM40111.1"/>
    <property type="molecule type" value="Genomic_DNA"/>
</dbReference>
<keyword evidence="5" id="KW-0833">Ubl conjugation pathway</keyword>
<dbReference type="PANTHER" id="PTHR14159">
    <property type="entry name" value="ATAXIN-3-RELATED"/>
    <property type="match status" value="1"/>
</dbReference>
<accession>A0A0C3C985</accession>
<dbReference type="Gene3D" id="1.10.287.10">
    <property type="entry name" value="S15/NS1, RNA-binding"/>
    <property type="match status" value="1"/>
</dbReference>
<reference evidence="16" key="2">
    <citation type="submission" date="2015-01" db="EMBL/GenBank/DDBJ databases">
        <title>Evolutionary Origins and Diversification of the Mycorrhizal Mutualists.</title>
        <authorList>
            <consortium name="DOE Joint Genome Institute"/>
            <consortium name="Mycorrhizal Genomics Consortium"/>
            <person name="Kohler A."/>
            <person name="Kuo A."/>
            <person name="Nagy L.G."/>
            <person name="Floudas D."/>
            <person name="Copeland A."/>
            <person name="Barry K.W."/>
            <person name="Cichocki N."/>
            <person name="Veneault-Fourrey C."/>
            <person name="LaButti K."/>
            <person name="Lindquist E.A."/>
            <person name="Lipzen A."/>
            <person name="Lundell T."/>
            <person name="Morin E."/>
            <person name="Murat C."/>
            <person name="Riley R."/>
            <person name="Ohm R."/>
            <person name="Sun H."/>
            <person name="Tunlid A."/>
            <person name="Henrissat B."/>
            <person name="Grigoriev I.V."/>
            <person name="Hibbett D.S."/>
            <person name="Martin F."/>
        </authorList>
    </citation>
    <scope>NUCLEOTIDE SEQUENCE [LARGE SCALE GENOMIC DNA]</scope>
    <source>
        <strain evidence="16">h7</strain>
    </source>
</reference>
<dbReference type="PRINTS" id="PR01233">
    <property type="entry name" value="JOSEPHIN"/>
</dbReference>
<evidence type="ECO:0000313" key="15">
    <source>
        <dbReference type="EMBL" id="KIM40111.1"/>
    </source>
</evidence>
<evidence type="ECO:0000256" key="4">
    <source>
        <dbReference type="ARBA" id="ARBA00022670"/>
    </source>
</evidence>
<feature type="compositionally biased region" description="Basic and acidic residues" evidence="13">
    <location>
        <begin position="355"/>
        <end position="365"/>
    </location>
</feature>
<feature type="region of interest" description="Disordered" evidence="13">
    <location>
        <begin position="251"/>
        <end position="285"/>
    </location>
</feature>
<evidence type="ECO:0000256" key="2">
    <source>
        <dbReference type="ARBA" id="ARBA00004123"/>
    </source>
</evidence>
<keyword evidence="9" id="KW-0804">Transcription</keyword>
<dbReference type="GO" id="GO:0005634">
    <property type="term" value="C:nucleus"/>
    <property type="evidence" value="ECO:0007669"/>
    <property type="project" value="UniProtKB-SubCell"/>
</dbReference>
<reference evidence="15 16" key="1">
    <citation type="submission" date="2014-04" db="EMBL/GenBank/DDBJ databases">
        <authorList>
            <consortium name="DOE Joint Genome Institute"/>
            <person name="Kuo A."/>
            <person name="Gay G."/>
            <person name="Dore J."/>
            <person name="Kohler A."/>
            <person name="Nagy L.G."/>
            <person name="Floudas D."/>
            <person name="Copeland A."/>
            <person name="Barry K.W."/>
            <person name="Cichocki N."/>
            <person name="Veneault-Fourrey C."/>
            <person name="LaButti K."/>
            <person name="Lindquist E.A."/>
            <person name="Lipzen A."/>
            <person name="Lundell T."/>
            <person name="Morin E."/>
            <person name="Murat C."/>
            <person name="Sun H."/>
            <person name="Tunlid A."/>
            <person name="Henrissat B."/>
            <person name="Grigoriev I.V."/>
            <person name="Hibbett D.S."/>
            <person name="Martin F."/>
            <person name="Nordberg H.P."/>
            <person name="Cantor M.N."/>
            <person name="Hua S.X."/>
        </authorList>
    </citation>
    <scope>NUCLEOTIDE SEQUENCE [LARGE SCALE GENOMIC DNA]</scope>
    <source>
        <strain evidence="16">h7</strain>
    </source>
</reference>
<dbReference type="Proteomes" id="UP000053424">
    <property type="component" value="Unassembled WGS sequence"/>
</dbReference>
<comment type="subcellular location">
    <subcellularLocation>
        <location evidence="2">Nucleus</location>
    </subcellularLocation>
</comment>
<evidence type="ECO:0000256" key="10">
    <source>
        <dbReference type="ARBA" id="ARBA00023242"/>
    </source>
</evidence>
<evidence type="ECO:0000256" key="6">
    <source>
        <dbReference type="ARBA" id="ARBA00022801"/>
    </source>
</evidence>
<comment type="catalytic activity">
    <reaction evidence="1">
        <text>Thiol-dependent hydrolysis of ester, thioester, amide, peptide and isopeptide bonds formed by the C-terminal Gly of ubiquitin (a 76-residue protein attached to proteins as an intracellular targeting signal).</text>
        <dbReference type="EC" id="3.4.19.12"/>
    </reaction>
</comment>
<organism evidence="15 16">
    <name type="scientific">Hebeloma cylindrosporum</name>
    <dbReference type="NCBI Taxonomy" id="76867"/>
    <lineage>
        <taxon>Eukaryota</taxon>
        <taxon>Fungi</taxon>
        <taxon>Dikarya</taxon>
        <taxon>Basidiomycota</taxon>
        <taxon>Agaricomycotina</taxon>
        <taxon>Agaricomycetes</taxon>
        <taxon>Agaricomycetidae</taxon>
        <taxon>Agaricales</taxon>
        <taxon>Agaricineae</taxon>
        <taxon>Hymenogastraceae</taxon>
        <taxon>Hebeloma</taxon>
    </lineage>
</organism>
<dbReference type="Pfam" id="PF02099">
    <property type="entry name" value="Josephin"/>
    <property type="match status" value="1"/>
</dbReference>
<dbReference type="EC" id="3.4.19.12" evidence="3"/>
<dbReference type="AlphaFoldDB" id="A0A0C3C985"/>
<dbReference type="STRING" id="686832.A0A0C3C985"/>
<name>A0A0C3C985_HEBCY</name>
<keyword evidence="8" id="KW-0805">Transcription regulation</keyword>
<feature type="active site" description="Nucleophile" evidence="11">
    <location>
        <position position="23"/>
    </location>
</feature>
<protein>
    <recommendedName>
        <fullName evidence="3">ubiquitinyl hydrolase 1</fullName>
        <ecNumber evidence="3">3.4.19.12</ecNumber>
    </recommendedName>
</protein>
<dbReference type="GO" id="GO:0004843">
    <property type="term" value="F:cysteine-type deubiquitinase activity"/>
    <property type="evidence" value="ECO:0007669"/>
    <property type="project" value="UniProtKB-EC"/>
</dbReference>
<feature type="compositionally biased region" description="Low complexity" evidence="13">
    <location>
        <begin position="262"/>
        <end position="277"/>
    </location>
</feature>
<evidence type="ECO:0000256" key="13">
    <source>
        <dbReference type="SAM" id="MobiDB-lite"/>
    </source>
</evidence>
<evidence type="ECO:0000256" key="12">
    <source>
        <dbReference type="PROSITE-ProRule" id="PRU00331"/>
    </source>
</evidence>
<evidence type="ECO:0000256" key="9">
    <source>
        <dbReference type="ARBA" id="ARBA00023163"/>
    </source>
</evidence>
<evidence type="ECO:0000256" key="8">
    <source>
        <dbReference type="ARBA" id="ARBA00023015"/>
    </source>
</evidence>
<keyword evidence="16" id="KW-1185">Reference proteome</keyword>
<keyword evidence="6" id="KW-0378">Hydrolase</keyword>
<evidence type="ECO:0000256" key="5">
    <source>
        <dbReference type="ARBA" id="ARBA00022786"/>
    </source>
</evidence>
<dbReference type="OrthoDB" id="10063692at2759"/>
<dbReference type="PROSITE" id="PS50330">
    <property type="entry name" value="UIM"/>
    <property type="match status" value="1"/>
</dbReference>
<dbReference type="PANTHER" id="PTHR14159:SF0">
    <property type="entry name" value="ATAXIN-3-RELATED"/>
    <property type="match status" value="1"/>
</dbReference>
<dbReference type="InterPro" id="IPR003903">
    <property type="entry name" value="UIM_dom"/>
</dbReference>
<dbReference type="SMART" id="SM00726">
    <property type="entry name" value="UIM"/>
    <property type="match status" value="3"/>
</dbReference>
<sequence length="450" mass="50455">MAGLENLVPYLYHEKQQAGSMLCAQHALNNLLQGNYFTAPDLSDIARGLDHLEESYEDSNTGSSSTNMDDTGFFSVQVLDNALKVWGLNLVRWRSQDMRSYQDHPHTQLAFILNLEQHWFTLRRFGTANSNVDLDEGNGHWFNLNSFLPAPEWVGKLYLGMVLQQSEEEGYSVFAVTQADPNVPLGLPRTEADAIASTLAEPNSASRANSRRPPAKRFGESPSTGDLPEDLDLEDEDYELQVALQASLMSQNDEPVATGSGSSSRLPPFQPQQPLSSHPDDLDPVAAGMERNRILLQRMRDEQEFAQREVWSEANLAPEEQIALNERREQRRKQEEEEENELQRAIAESQALAKRQTEESIDGHKPGKLSTPERPFTSRDDDDPELQAALRESLEQAGPSSKHSDSLSEMDDVESESVISDSMSTATETPQAVAPTLEEVRRRRLAKFDF</sequence>
<evidence type="ECO:0000256" key="7">
    <source>
        <dbReference type="ARBA" id="ARBA00022807"/>
    </source>
</evidence>
<gene>
    <name evidence="15" type="ORF">M413DRAFT_446263</name>
</gene>
<comment type="caution">
    <text evidence="12">Lacks conserved residue(s) required for the propagation of feature annotation.</text>
</comment>
<feature type="active site" evidence="11">
    <location>
        <position position="145"/>
    </location>
</feature>
<dbReference type="HOGENOM" id="CLU_031228_4_1_1"/>
<evidence type="ECO:0000256" key="11">
    <source>
        <dbReference type="PIRSR" id="PIRSR633865-1"/>
    </source>
</evidence>
<dbReference type="PROSITE" id="PS50957">
    <property type="entry name" value="JOSEPHIN"/>
    <property type="match status" value="1"/>
</dbReference>
<proteinExistence type="predicted"/>
<dbReference type="InterPro" id="IPR033865">
    <property type="entry name" value="Ataxin-3"/>
</dbReference>
<keyword evidence="7" id="KW-0788">Thiol protease</keyword>
<dbReference type="GO" id="GO:0006508">
    <property type="term" value="P:proteolysis"/>
    <property type="evidence" value="ECO:0007669"/>
    <property type="project" value="UniProtKB-KW"/>
</dbReference>
<feature type="domain" description="Josephin" evidence="14">
    <location>
        <begin position="8"/>
        <end position="191"/>
    </location>
</feature>
<keyword evidence="4" id="KW-0645">Protease</keyword>
<evidence type="ECO:0000259" key="14">
    <source>
        <dbReference type="PROSITE" id="PS50957"/>
    </source>
</evidence>
<evidence type="ECO:0000313" key="16">
    <source>
        <dbReference type="Proteomes" id="UP000053424"/>
    </source>
</evidence>
<keyword evidence="10" id="KW-0539">Nucleus</keyword>
<feature type="compositionally biased region" description="Basic and acidic residues" evidence="13">
    <location>
        <begin position="325"/>
        <end position="335"/>
    </location>
</feature>
<evidence type="ECO:0000256" key="3">
    <source>
        <dbReference type="ARBA" id="ARBA00012759"/>
    </source>
</evidence>
<feature type="region of interest" description="Disordered" evidence="13">
    <location>
        <begin position="198"/>
        <end position="231"/>
    </location>
</feature>
<dbReference type="SMART" id="SM01246">
    <property type="entry name" value="Josephin"/>
    <property type="match status" value="1"/>
</dbReference>
<dbReference type="GO" id="GO:0016579">
    <property type="term" value="P:protein deubiquitination"/>
    <property type="evidence" value="ECO:0007669"/>
    <property type="project" value="InterPro"/>
</dbReference>
<evidence type="ECO:0000256" key="1">
    <source>
        <dbReference type="ARBA" id="ARBA00000707"/>
    </source>
</evidence>
<dbReference type="Gene3D" id="3.90.70.40">
    <property type="match status" value="1"/>
</dbReference>
<dbReference type="InterPro" id="IPR006155">
    <property type="entry name" value="Josephin"/>
</dbReference>
<feature type="region of interest" description="Disordered" evidence="13">
    <location>
        <begin position="310"/>
        <end position="438"/>
    </location>
</feature>
<dbReference type="Gene3D" id="6.10.140.100">
    <property type="match status" value="1"/>
</dbReference>